<evidence type="ECO:0000313" key="3">
    <source>
        <dbReference type="Proteomes" id="UP000823405"/>
    </source>
</evidence>
<feature type="region of interest" description="Disordered" evidence="1">
    <location>
        <begin position="55"/>
        <end position="116"/>
    </location>
</feature>
<dbReference type="AlphaFoldDB" id="A0A9P6QPB3"/>
<comment type="caution">
    <text evidence="2">The sequence shown here is derived from an EMBL/GenBank/DDBJ whole genome shotgun (WGS) entry which is preliminary data.</text>
</comment>
<proteinExistence type="predicted"/>
<keyword evidence="3" id="KW-1185">Reference proteome</keyword>
<evidence type="ECO:0000256" key="1">
    <source>
        <dbReference type="SAM" id="MobiDB-lite"/>
    </source>
</evidence>
<accession>A0A9P6QPB3</accession>
<dbReference type="EMBL" id="JAAAIN010005990">
    <property type="protein sequence ID" value="KAG0272282.1"/>
    <property type="molecule type" value="Genomic_DNA"/>
</dbReference>
<feature type="region of interest" description="Disordered" evidence="1">
    <location>
        <begin position="1"/>
        <end position="30"/>
    </location>
</feature>
<feature type="compositionally biased region" description="Polar residues" evidence="1">
    <location>
        <begin position="55"/>
        <end position="68"/>
    </location>
</feature>
<protein>
    <submittedName>
        <fullName evidence="2">Uncharacterized protein</fullName>
    </submittedName>
</protein>
<sequence length="174" mass="18256">MTIPWTSADSENKGIMSQATSPSLRSFIPIPTSLPDTKGFEPNFHAITMAAVSSTEANGPSALASASESIKKRGRPRKSVSVVPNPIIPSGASSPMVSPKAPSTNMPASPSPPPFLTPAVTQSLTGIGSTSATAAAQYLNFQQQQLQLQQKQAILLRNQKPRVQKLIPAKGPVD</sequence>
<evidence type="ECO:0000313" key="2">
    <source>
        <dbReference type="EMBL" id="KAG0272282.1"/>
    </source>
</evidence>
<feature type="compositionally biased region" description="Polar residues" evidence="1">
    <location>
        <begin position="1"/>
        <end position="24"/>
    </location>
</feature>
<reference evidence="2" key="1">
    <citation type="journal article" date="2020" name="Fungal Divers.">
        <title>Resolving the Mortierellaceae phylogeny through synthesis of multi-gene phylogenetics and phylogenomics.</title>
        <authorList>
            <person name="Vandepol N."/>
            <person name="Liber J."/>
            <person name="Desiro A."/>
            <person name="Na H."/>
            <person name="Kennedy M."/>
            <person name="Barry K."/>
            <person name="Grigoriev I.V."/>
            <person name="Miller A.N."/>
            <person name="O'Donnell K."/>
            <person name="Stajich J.E."/>
            <person name="Bonito G."/>
        </authorList>
    </citation>
    <scope>NUCLEOTIDE SEQUENCE</scope>
    <source>
        <strain evidence="2">NVP60</strain>
    </source>
</reference>
<organism evidence="2 3">
    <name type="scientific">Linnemannia gamsii</name>
    <dbReference type="NCBI Taxonomy" id="64522"/>
    <lineage>
        <taxon>Eukaryota</taxon>
        <taxon>Fungi</taxon>
        <taxon>Fungi incertae sedis</taxon>
        <taxon>Mucoromycota</taxon>
        <taxon>Mortierellomycotina</taxon>
        <taxon>Mortierellomycetes</taxon>
        <taxon>Mortierellales</taxon>
        <taxon>Mortierellaceae</taxon>
        <taxon>Linnemannia</taxon>
    </lineage>
</organism>
<feature type="non-terminal residue" evidence="2">
    <location>
        <position position="174"/>
    </location>
</feature>
<dbReference type="Proteomes" id="UP000823405">
    <property type="component" value="Unassembled WGS sequence"/>
</dbReference>
<name>A0A9P6QPB3_9FUNG</name>
<gene>
    <name evidence="2" type="ORF">BGZ97_011013</name>
</gene>